<accession>A0A3G4ZV41</accession>
<dbReference type="GO" id="GO:0006351">
    <property type="term" value="P:DNA-templated transcription"/>
    <property type="evidence" value="ECO:0007669"/>
    <property type="project" value="InterPro"/>
</dbReference>
<keyword evidence="4" id="KW-0804">Transcription</keyword>
<dbReference type="SUPFAM" id="SSF55257">
    <property type="entry name" value="RBP11-like subunits of RNA polymerase"/>
    <property type="match status" value="2"/>
</dbReference>
<gene>
    <name evidence="6" type="ORF">Edafosvirus32_9</name>
</gene>
<dbReference type="SUPFAM" id="SSF56553">
    <property type="entry name" value="Insert subdomain of RNA polymerase alpha subunit"/>
    <property type="match status" value="1"/>
</dbReference>
<dbReference type="Pfam" id="PF01193">
    <property type="entry name" value="RNA_pol_L"/>
    <property type="match status" value="1"/>
</dbReference>
<evidence type="ECO:0000259" key="5">
    <source>
        <dbReference type="SMART" id="SM00662"/>
    </source>
</evidence>
<dbReference type="InterPro" id="IPR011263">
    <property type="entry name" value="DNA-dir_RNA_pol_RpoA/D/Rpb3"/>
</dbReference>
<dbReference type="Gene3D" id="3.30.1360.10">
    <property type="entry name" value="RNA polymerase, RBP11-like subunit"/>
    <property type="match status" value="2"/>
</dbReference>
<proteinExistence type="predicted"/>
<dbReference type="EMBL" id="MK072097">
    <property type="protein sequence ID" value="AYV78778.1"/>
    <property type="molecule type" value="Genomic_DNA"/>
</dbReference>
<dbReference type="GO" id="GO:0046983">
    <property type="term" value="F:protein dimerization activity"/>
    <property type="evidence" value="ECO:0007669"/>
    <property type="project" value="InterPro"/>
</dbReference>
<name>A0A3G4ZV41_9VIRU</name>
<dbReference type="Gene3D" id="2.170.120.12">
    <property type="entry name" value="DNA-directed RNA polymerase, insert domain"/>
    <property type="match status" value="1"/>
</dbReference>
<protein>
    <submittedName>
        <fullName evidence="6">DNA directed RNA polymerase subunit L</fullName>
    </submittedName>
</protein>
<keyword evidence="2" id="KW-0240">DNA-directed RNA polymerase</keyword>
<dbReference type="InterPro" id="IPR036643">
    <property type="entry name" value="RNApol_insert_sf"/>
</dbReference>
<dbReference type="GO" id="GO:0044423">
    <property type="term" value="C:virion component"/>
    <property type="evidence" value="ECO:0007669"/>
    <property type="project" value="UniProtKB-KW"/>
</dbReference>
<dbReference type="GO" id="GO:0003899">
    <property type="term" value="F:DNA-directed RNA polymerase activity"/>
    <property type="evidence" value="ECO:0007669"/>
    <property type="project" value="InterPro"/>
</dbReference>
<evidence type="ECO:0000256" key="1">
    <source>
        <dbReference type="ARBA" id="ARBA00004328"/>
    </source>
</evidence>
<dbReference type="InterPro" id="IPR009025">
    <property type="entry name" value="RBP11-like_dimer"/>
</dbReference>
<sequence length="360" mass="41761">MNSKNIDLTITQLEKKEFKDLISSKLVIQLTGKDANVVMANTLRRTSFDDIATYAFCNESINIEYNDTIFNSDYMRLRLSQIPIFNIENDVYFLPLKYWKKINYADPKREKHPDEKVIQMYISSHNDTTEIMNVTTNHIKFYQDTMEIPNKYDSKYPILLVQLRPNETFKCQMKAVLGVGERNNIWAASSTAFYDELETNKINFTIESQGQMDEYEILVKACKIIQLKLETLKSDIQKKLTEGQIKPSQDIEIDFDGEDHTMGSLITYSLQDHPNITYAGVSKPDHLIKQIKIKMISTDDTTSALDPFFEVLDHLKQIYGILENKIYQLGKKHIKLKEVEQITVTPKKKINKKTSKKTKG</sequence>
<dbReference type="Pfam" id="PF13656">
    <property type="entry name" value="RNA_pol_L_2"/>
    <property type="match status" value="1"/>
</dbReference>
<dbReference type="GO" id="GO:0000428">
    <property type="term" value="C:DNA-directed RNA polymerase complex"/>
    <property type="evidence" value="ECO:0007669"/>
    <property type="project" value="UniProtKB-KW"/>
</dbReference>
<comment type="subcellular location">
    <subcellularLocation>
        <location evidence="1">Virion</location>
    </subcellularLocation>
</comment>
<dbReference type="SMART" id="SM00662">
    <property type="entry name" value="RPOLD"/>
    <property type="match status" value="1"/>
</dbReference>
<dbReference type="InterPro" id="IPR036603">
    <property type="entry name" value="RBP11-like"/>
</dbReference>
<evidence type="ECO:0000256" key="2">
    <source>
        <dbReference type="ARBA" id="ARBA00022478"/>
    </source>
</evidence>
<dbReference type="PANTHER" id="PTHR11800:SF2">
    <property type="entry name" value="DNA-DIRECTED RNA POLYMERASE II SUBUNIT RPB3"/>
    <property type="match status" value="1"/>
</dbReference>
<evidence type="ECO:0000256" key="4">
    <source>
        <dbReference type="ARBA" id="ARBA00023163"/>
    </source>
</evidence>
<keyword evidence="3" id="KW-0946">Virion</keyword>
<reference evidence="6" key="1">
    <citation type="submission" date="2018-10" db="EMBL/GenBank/DDBJ databases">
        <title>Hidden diversity of soil giant viruses.</title>
        <authorList>
            <person name="Schulz F."/>
            <person name="Alteio L."/>
            <person name="Goudeau D."/>
            <person name="Ryan E.M."/>
            <person name="Malmstrom R.R."/>
            <person name="Blanchard J."/>
            <person name="Woyke T."/>
        </authorList>
    </citation>
    <scope>NUCLEOTIDE SEQUENCE</scope>
    <source>
        <strain evidence="6">EDV1</strain>
    </source>
</reference>
<dbReference type="InterPro" id="IPR050518">
    <property type="entry name" value="Rpo3/RPB3_RNA_Pol_subunit"/>
</dbReference>
<dbReference type="PANTHER" id="PTHR11800">
    <property type="entry name" value="DNA-DIRECTED RNA POLYMERASE"/>
    <property type="match status" value="1"/>
</dbReference>
<feature type="domain" description="DNA-directed RNA polymerase RpoA/D/Rpb3-type" evidence="5">
    <location>
        <begin position="23"/>
        <end position="235"/>
    </location>
</feature>
<evidence type="ECO:0000313" key="6">
    <source>
        <dbReference type="EMBL" id="AYV78778.1"/>
    </source>
</evidence>
<evidence type="ECO:0000256" key="3">
    <source>
        <dbReference type="ARBA" id="ARBA00022844"/>
    </source>
</evidence>
<organism evidence="6">
    <name type="scientific">Edafosvirus sp</name>
    <dbReference type="NCBI Taxonomy" id="2487765"/>
    <lineage>
        <taxon>Viruses</taxon>
        <taxon>Varidnaviria</taxon>
        <taxon>Bamfordvirae</taxon>
        <taxon>Nucleocytoviricota</taxon>
        <taxon>Megaviricetes</taxon>
        <taxon>Imitervirales</taxon>
        <taxon>Mimiviridae</taxon>
        <taxon>Klosneuvirinae</taxon>
    </lineage>
</organism>